<dbReference type="RefSeq" id="WP_009135711.1">
    <property type="nucleotide sequence ID" value="NZ_BMPA01000031.1"/>
</dbReference>
<dbReference type="GO" id="GO:0006259">
    <property type="term" value="P:DNA metabolic process"/>
    <property type="evidence" value="ECO:0007669"/>
    <property type="project" value="UniProtKB-ARBA"/>
</dbReference>
<evidence type="ECO:0000313" key="2">
    <source>
        <dbReference type="EMBL" id="NJC20894.1"/>
    </source>
</evidence>
<comment type="caution">
    <text evidence="2">The sequence shown here is derived from an EMBL/GenBank/DDBJ whole genome shotgun (WGS) entry which is preliminary data.</text>
</comment>
<dbReference type="AlphaFoldDB" id="A0A7X6BLV3"/>
<dbReference type="InterPro" id="IPR012337">
    <property type="entry name" value="RNaseH-like_sf"/>
</dbReference>
<dbReference type="Pfam" id="PF00929">
    <property type="entry name" value="RNase_T"/>
    <property type="match status" value="1"/>
</dbReference>
<name>A0A7X6BLV3_9BACT</name>
<gene>
    <name evidence="2" type="ORF">GGR15_004559</name>
</gene>
<dbReference type="EMBL" id="JAATLI010000027">
    <property type="protein sequence ID" value="NJC20894.1"/>
    <property type="molecule type" value="Genomic_DNA"/>
</dbReference>
<dbReference type="Proteomes" id="UP000576368">
    <property type="component" value="Unassembled WGS sequence"/>
</dbReference>
<accession>A0A7X6BLV3</accession>
<dbReference type="InterPro" id="IPR036397">
    <property type="entry name" value="RNaseH_sf"/>
</dbReference>
<evidence type="ECO:0000313" key="3">
    <source>
        <dbReference type="Proteomes" id="UP000576368"/>
    </source>
</evidence>
<dbReference type="Gene3D" id="3.30.420.10">
    <property type="entry name" value="Ribonuclease H-like superfamily/Ribonuclease H"/>
    <property type="match status" value="1"/>
</dbReference>
<dbReference type="GO" id="GO:0003676">
    <property type="term" value="F:nucleic acid binding"/>
    <property type="evidence" value="ECO:0007669"/>
    <property type="project" value="InterPro"/>
</dbReference>
<protein>
    <submittedName>
        <fullName evidence="2">DNA polymerase III epsilon subunit-like protein</fullName>
    </submittedName>
</protein>
<sequence>MEVSGINPETNNEFLFYNFIENTPNYILEPWLKKAKQVGYKVKPQYEQAILQKLKFNQFKNPHTFPEYFENKFDFIAIDFETANNSRLSACAIGLCFVKNDTIVYSTKHYINPPKSEKFLKTHTSIHGISYEDVEFSLNFQELWEDELSKYLSSNLLIFHNASMDLSVLKNLSDSPQTHLIFLVY</sequence>
<organism evidence="2 3">
    <name type="scientific">Butyricimonas paravirosa</name>
    <dbReference type="NCBI Taxonomy" id="1472417"/>
    <lineage>
        <taxon>Bacteria</taxon>
        <taxon>Pseudomonadati</taxon>
        <taxon>Bacteroidota</taxon>
        <taxon>Bacteroidia</taxon>
        <taxon>Bacteroidales</taxon>
        <taxon>Odoribacteraceae</taxon>
        <taxon>Butyricimonas</taxon>
    </lineage>
</organism>
<dbReference type="GO" id="GO:0004527">
    <property type="term" value="F:exonuclease activity"/>
    <property type="evidence" value="ECO:0007669"/>
    <property type="project" value="UniProtKB-ARBA"/>
</dbReference>
<proteinExistence type="predicted"/>
<reference evidence="2 3" key="1">
    <citation type="submission" date="2020-03" db="EMBL/GenBank/DDBJ databases">
        <title>Genomic Encyclopedia of Type Strains, Phase IV (KMG-IV): sequencing the most valuable type-strain genomes for metagenomic binning, comparative biology and taxonomic classification.</title>
        <authorList>
            <person name="Goeker M."/>
        </authorList>
    </citation>
    <scope>NUCLEOTIDE SEQUENCE [LARGE SCALE GENOMIC DNA]</scope>
    <source>
        <strain evidence="2 3">DSM 105722</strain>
    </source>
</reference>
<dbReference type="GeneID" id="86891799"/>
<evidence type="ECO:0000259" key="1">
    <source>
        <dbReference type="Pfam" id="PF00929"/>
    </source>
</evidence>
<dbReference type="InterPro" id="IPR013520">
    <property type="entry name" value="Ribonucl_H"/>
</dbReference>
<feature type="domain" description="Exonuclease" evidence="1">
    <location>
        <begin position="76"/>
        <end position="170"/>
    </location>
</feature>
<dbReference type="SUPFAM" id="SSF53098">
    <property type="entry name" value="Ribonuclease H-like"/>
    <property type="match status" value="1"/>
</dbReference>